<feature type="domain" description="ATPase AAA-type core" evidence="1">
    <location>
        <begin position="151"/>
        <end position="291"/>
    </location>
</feature>
<dbReference type="AlphaFoldDB" id="A0A433D9W8"/>
<gene>
    <name evidence="3" type="ORF">BC936DRAFT_145482</name>
</gene>
<sequence>MPPIPHVEPATVQVTMVSGAIWIPPSSVTTDPRYAVLLRGLPNYQDLLLRKLGGVLIAVGSVFELTVTGNRCAFRIESINDCRDIIVACVNRTLTRIVILPGAVSIERTPTGGIDVLVKNLTQLIGAFILDSYSNANAHCILNIPPIKTALIHGAAGIGKATLVKYVQNRAFNRTVCLTLGCNLHALSISTVLTVKDQVDEEAFGTIDPVKMIFDRAKISAPSVIMIKDLDLLCRDSTVDSTVKSSVIKILLKEIDGLGSNEKVFLIGISRNRSKLPEILRKPELFQYDLPVPVPSRPQRELILKAYLSVLNLHPMASAQDVVSHYANEIGQKTSGYVARDLVQLCRSAVLHAMRRRDIDHKDANEMDVLSRGMAGLRVAEAVKADAIFRSVGELNADTFVVYGNRNSMPIEWRDFEYALSISKPSQQVEFESTLPKRSWEDIGGENIEMIIPDGESLQRLSKPLPLISYAAIKKRMKQVVILPLLKPEAYRNLGISPPSGLLLYGPSGMLHAIEMVMWLWQDNLGAGLGVAIWHECYRYQRLRFSSRFTLHITTDFYFGADGFYPLLERNAGDGTSGINERVLSTLLNEMDGVEGRRGVFVIGCTNRPNQIDDAILRPGRLDQLLYVGLPDETDRKSILTAITRRVPVASDVSINLLAQQTEQFTGSDLETLFREAAIRALRENIDMPLVHWRHIEPVLAKMAAAVRSSAGEDRLELFRKFQERAKG</sequence>
<keyword evidence="3" id="KW-0378">Hydrolase</keyword>
<feature type="domain" description="AAA ATPase AAA+ lid" evidence="2">
    <location>
        <begin position="652"/>
        <end position="697"/>
    </location>
</feature>
<dbReference type="GO" id="GO:0016887">
    <property type="term" value="F:ATP hydrolysis activity"/>
    <property type="evidence" value="ECO:0007669"/>
    <property type="project" value="InterPro"/>
</dbReference>
<dbReference type="PANTHER" id="PTHR23077">
    <property type="entry name" value="AAA-FAMILY ATPASE"/>
    <property type="match status" value="1"/>
</dbReference>
<dbReference type="Pfam" id="PF17862">
    <property type="entry name" value="AAA_lid_3"/>
    <property type="match status" value="2"/>
</dbReference>
<dbReference type="Proteomes" id="UP000268093">
    <property type="component" value="Unassembled WGS sequence"/>
</dbReference>
<dbReference type="OrthoDB" id="5421at2759"/>
<feature type="domain" description="ATPase AAA-type core" evidence="1">
    <location>
        <begin position="573"/>
        <end position="629"/>
    </location>
</feature>
<evidence type="ECO:0000313" key="4">
    <source>
        <dbReference type="Proteomes" id="UP000268093"/>
    </source>
</evidence>
<dbReference type="InterPro" id="IPR050168">
    <property type="entry name" value="AAA_ATPase_domain"/>
</dbReference>
<accession>A0A433D9W8</accession>
<proteinExistence type="predicted"/>
<dbReference type="InterPro" id="IPR003960">
    <property type="entry name" value="ATPase_AAA_CS"/>
</dbReference>
<dbReference type="InterPro" id="IPR003959">
    <property type="entry name" value="ATPase_AAA_core"/>
</dbReference>
<organism evidence="3 4">
    <name type="scientific">Jimgerdemannia flammicorona</name>
    <dbReference type="NCBI Taxonomy" id="994334"/>
    <lineage>
        <taxon>Eukaryota</taxon>
        <taxon>Fungi</taxon>
        <taxon>Fungi incertae sedis</taxon>
        <taxon>Mucoromycota</taxon>
        <taxon>Mucoromycotina</taxon>
        <taxon>Endogonomycetes</taxon>
        <taxon>Endogonales</taxon>
        <taxon>Endogonaceae</taxon>
        <taxon>Jimgerdemannia</taxon>
    </lineage>
</organism>
<dbReference type="SUPFAM" id="SSF52540">
    <property type="entry name" value="P-loop containing nucleoside triphosphate hydrolases"/>
    <property type="match status" value="2"/>
</dbReference>
<protein>
    <submittedName>
        <fullName evidence="3">P-loop containing nucleoside triphosphate hydrolase protein</fullName>
    </submittedName>
</protein>
<feature type="domain" description="AAA ATPase AAA+ lid" evidence="2">
    <location>
        <begin position="329"/>
        <end position="357"/>
    </location>
</feature>
<dbReference type="EMBL" id="RBNI01004256">
    <property type="protein sequence ID" value="RUP47657.1"/>
    <property type="molecule type" value="Genomic_DNA"/>
</dbReference>
<dbReference type="InterPro" id="IPR041569">
    <property type="entry name" value="AAA_lid_3"/>
</dbReference>
<evidence type="ECO:0000313" key="3">
    <source>
        <dbReference type="EMBL" id="RUP47657.1"/>
    </source>
</evidence>
<name>A0A433D9W8_9FUNG</name>
<keyword evidence="4" id="KW-1185">Reference proteome</keyword>
<dbReference type="Gene3D" id="1.10.8.60">
    <property type="match status" value="2"/>
</dbReference>
<evidence type="ECO:0000259" key="2">
    <source>
        <dbReference type="Pfam" id="PF17862"/>
    </source>
</evidence>
<dbReference type="Pfam" id="PF00004">
    <property type="entry name" value="AAA"/>
    <property type="match status" value="2"/>
</dbReference>
<dbReference type="PANTHER" id="PTHR23077:SF117">
    <property type="entry name" value="AAA+ ATPASE DOMAIN-CONTAINING PROTEIN"/>
    <property type="match status" value="1"/>
</dbReference>
<comment type="caution">
    <text evidence="3">The sequence shown here is derived from an EMBL/GenBank/DDBJ whole genome shotgun (WGS) entry which is preliminary data.</text>
</comment>
<evidence type="ECO:0000259" key="1">
    <source>
        <dbReference type="Pfam" id="PF00004"/>
    </source>
</evidence>
<dbReference type="Gene3D" id="3.40.50.300">
    <property type="entry name" value="P-loop containing nucleotide triphosphate hydrolases"/>
    <property type="match status" value="3"/>
</dbReference>
<dbReference type="InterPro" id="IPR027417">
    <property type="entry name" value="P-loop_NTPase"/>
</dbReference>
<dbReference type="GO" id="GO:0005524">
    <property type="term" value="F:ATP binding"/>
    <property type="evidence" value="ECO:0007669"/>
    <property type="project" value="InterPro"/>
</dbReference>
<reference evidence="3 4" key="1">
    <citation type="journal article" date="2018" name="New Phytol.">
        <title>Phylogenomics of Endogonaceae and evolution of mycorrhizas within Mucoromycota.</title>
        <authorList>
            <person name="Chang Y."/>
            <person name="Desiro A."/>
            <person name="Na H."/>
            <person name="Sandor L."/>
            <person name="Lipzen A."/>
            <person name="Clum A."/>
            <person name="Barry K."/>
            <person name="Grigoriev I.V."/>
            <person name="Martin F.M."/>
            <person name="Stajich J.E."/>
            <person name="Smith M.E."/>
            <person name="Bonito G."/>
            <person name="Spatafora J.W."/>
        </authorList>
    </citation>
    <scope>NUCLEOTIDE SEQUENCE [LARGE SCALE GENOMIC DNA]</scope>
    <source>
        <strain evidence="3 4">GMNB39</strain>
    </source>
</reference>
<dbReference type="PROSITE" id="PS00674">
    <property type="entry name" value="AAA"/>
    <property type="match status" value="1"/>
</dbReference>